<evidence type="ECO:0000313" key="13">
    <source>
        <dbReference type="Proteomes" id="UP001056635"/>
    </source>
</evidence>
<protein>
    <recommendedName>
        <fullName evidence="10">Vitamin B12 import ATP-binding protein BtuD</fullName>
        <ecNumber evidence="10">7.6.2.8</ecNumber>
    </recommendedName>
    <alternativeName>
        <fullName evidence="10">Vitamin B12-transporting ATPase</fullName>
    </alternativeName>
</protein>
<evidence type="ECO:0000313" key="12">
    <source>
        <dbReference type="EMBL" id="UQY45910.1"/>
    </source>
</evidence>
<evidence type="ECO:0000256" key="8">
    <source>
        <dbReference type="ARBA" id="ARBA00023136"/>
    </source>
</evidence>
<dbReference type="EC" id="7.6.2.8" evidence="10"/>
<comment type="function">
    <text evidence="9">Part of the ABC transporter complex HmuTUV involved in hemin import. Responsible for energy coupling to the transport system.</text>
</comment>
<dbReference type="SMART" id="SM00382">
    <property type="entry name" value="AAA"/>
    <property type="match status" value="1"/>
</dbReference>
<comment type="catalytic activity">
    <reaction evidence="10">
        <text>an R-cob(III)alamin(out) + ATP + H2O = an R-cob(III)alamin(in) + ADP + phosphate + H(+)</text>
        <dbReference type="Rhea" id="RHEA:17873"/>
        <dbReference type="ChEBI" id="CHEBI:15377"/>
        <dbReference type="ChEBI" id="CHEBI:15378"/>
        <dbReference type="ChEBI" id="CHEBI:30616"/>
        <dbReference type="ChEBI" id="CHEBI:43474"/>
        <dbReference type="ChEBI" id="CHEBI:140785"/>
        <dbReference type="ChEBI" id="CHEBI:456216"/>
        <dbReference type="EC" id="7.6.2.8"/>
    </reaction>
</comment>
<keyword evidence="13" id="KW-1185">Reference proteome</keyword>
<evidence type="ECO:0000259" key="11">
    <source>
        <dbReference type="PROSITE" id="PS50893"/>
    </source>
</evidence>
<keyword evidence="4" id="KW-0997">Cell inner membrane</keyword>
<dbReference type="PROSITE" id="PS50893">
    <property type="entry name" value="ABC_TRANSPORTER_2"/>
    <property type="match status" value="1"/>
</dbReference>
<keyword evidence="8 10" id="KW-0472">Membrane</keyword>
<keyword evidence="7 10" id="KW-1278">Translocase</keyword>
<evidence type="ECO:0000256" key="2">
    <source>
        <dbReference type="ARBA" id="ARBA00022448"/>
    </source>
</evidence>
<evidence type="ECO:0000256" key="10">
    <source>
        <dbReference type="HAMAP-Rule" id="MF_01005"/>
    </source>
</evidence>
<dbReference type="SUPFAM" id="SSF52540">
    <property type="entry name" value="P-loop containing nucleoside triphosphate hydrolases"/>
    <property type="match status" value="1"/>
</dbReference>
<gene>
    <name evidence="10 12" type="primary">btuD</name>
    <name evidence="12" type="ORF">K6958_09865</name>
</gene>
<keyword evidence="6 10" id="KW-0067">ATP-binding</keyword>
<evidence type="ECO:0000256" key="7">
    <source>
        <dbReference type="ARBA" id="ARBA00022967"/>
    </source>
</evidence>
<accession>A0ABY4RG11</accession>
<evidence type="ECO:0000256" key="9">
    <source>
        <dbReference type="ARBA" id="ARBA00037066"/>
    </source>
</evidence>
<proteinExistence type="inferred from homology"/>
<name>A0ABY4RG11_9GAMM</name>
<dbReference type="InterPro" id="IPR003593">
    <property type="entry name" value="AAA+_ATPase"/>
</dbReference>
<keyword evidence="3 10" id="KW-1003">Cell membrane</keyword>
<dbReference type="PANTHER" id="PTHR42794:SF1">
    <property type="entry name" value="HEMIN IMPORT ATP-BINDING PROTEIN HMUV"/>
    <property type="match status" value="1"/>
</dbReference>
<dbReference type="EMBL" id="CP082904">
    <property type="protein sequence ID" value="UQY45910.1"/>
    <property type="molecule type" value="Genomic_DNA"/>
</dbReference>
<dbReference type="Gene3D" id="3.40.50.300">
    <property type="entry name" value="P-loop containing nucleotide triphosphate hydrolases"/>
    <property type="match status" value="1"/>
</dbReference>
<dbReference type="HAMAP" id="MF_01005">
    <property type="entry name" value="BtuD"/>
    <property type="match status" value="1"/>
</dbReference>
<comment type="subcellular location">
    <subcellularLocation>
        <location evidence="10">Cell membrane</location>
        <topology evidence="10">Peripheral membrane protein</topology>
    </subcellularLocation>
</comment>
<dbReference type="Pfam" id="PF00005">
    <property type="entry name" value="ABC_tran"/>
    <property type="match status" value="1"/>
</dbReference>
<comment type="function">
    <text evidence="10">Part of the ABC transporter complex BtuCDF involved in vitamin B12 import. Responsible for energy coupling to the transport system.</text>
</comment>
<dbReference type="InterPro" id="IPR023693">
    <property type="entry name" value="ABC_transptr_BtuD"/>
</dbReference>
<dbReference type="InterPro" id="IPR003439">
    <property type="entry name" value="ABC_transporter-like_ATP-bd"/>
</dbReference>
<evidence type="ECO:0000256" key="3">
    <source>
        <dbReference type="ARBA" id="ARBA00022475"/>
    </source>
</evidence>
<comment type="similarity">
    <text evidence="10">Belongs to the ABC transporter superfamily. Vitamin B12 importer (TC 3.A.1.13.1) family.</text>
</comment>
<keyword evidence="2 10" id="KW-0813">Transport</keyword>
<feature type="domain" description="ABC transporter" evidence="11">
    <location>
        <begin position="3"/>
        <end position="233"/>
    </location>
</feature>
<comment type="subunit">
    <text evidence="10">The complex is composed of two ATP-binding proteins (BtuD), two transmembrane proteins (BtuC) and a solute-binding protein (BtuF).</text>
</comment>
<comment type="similarity">
    <text evidence="1">Belongs to the ABC transporter superfamily. Drug exporter-2 (TC 3.A.1.117) family.</text>
</comment>
<evidence type="ECO:0000256" key="5">
    <source>
        <dbReference type="ARBA" id="ARBA00022741"/>
    </source>
</evidence>
<dbReference type="GO" id="GO:0005524">
    <property type="term" value="F:ATP binding"/>
    <property type="evidence" value="ECO:0007669"/>
    <property type="project" value="UniProtKB-KW"/>
</dbReference>
<dbReference type="NCBIfam" id="NF002981">
    <property type="entry name" value="PRK03695.1"/>
    <property type="match status" value="1"/>
</dbReference>
<reference evidence="12" key="1">
    <citation type="submission" date="2021-09" db="EMBL/GenBank/DDBJ databases">
        <title>First case of bloodstream infection caused by Mixta hanseatica sp. nov., a member of the Erwiniaceae family.</title>
        <authorList>
            <person name="Both A."/>
            <person name="Huang J."/>
            <person name="Wenzel P."/>
            <person name="Aepfelbacher M."/>
            <person name="Rohde H."/>
            <person name="Christner M."/>
            <person name="Hentschke M."/>
        </authorList>
    </citation>
    <scope>NUCLEOTIDE SEQUENCE</scope>
    <source>
        <strain evidence="12">X22927</strain>
    </source>
</reference>
<dbReference type="RefSeq" id="WP_249894463.1">
    <property type="nucleotide sequence ID" value="NZ_CP082904.1"/>
</dbReference>
<evidence type="ECO:0000256" key="1">
    <source>
        <dbReference type="ARBA" id="ARBA00006526"/>
    </source>
</evidence>
<evidence type="ECO:0000256" key="6">
    <source>
        <dbReference type="ARBA" id="ARBA00022840"/>
    </source>
</evidence>
<sequence length="251" mass="27583">MLLSIEQATVPGRLQAFSAQVNSGDLIHLLGPNGAGKSSLLARLAGLLPGQGVVRLVGKPLEAWPRTLLARRRAWLPQQQQQPGQMAVFHYLQLHLAEEKPGQDTLLAHLIAAFQLRDKLTRPLTQLSGGEWQRVRLMAVLLQVWPCAAQPATLLLLDEPYAGLDVAQQQALDGELTAFCRAGGAVITSGHDLNHSLRHARNVWLMQQGKVVQQGRAEAVLQPDTLRALYGLAFRKLQSEGESWLVAEEMR</sequence>
<dbReference type="PANTHER" id="PTHR42794">
    <property type="entry name" value="HEMIN IMPORT ATP-BINDING PROTEIN HMUV"/>
    <property type="match status" value="1"/>
</dbReference>
<feature type="binding site" evidence="10">
    <location>
        <begin position="31"/>
        <end position="38"/>
    </location>
    <ligand>
        <name>ATP</name>
        <dbReference type="ChEBI" id="CHEBI:30616"/>
    </ligand>
</feature>
<organism evidence="12 13">
    <name type="scientific">Mixta hanseatica</name>
    <dbReference type="NCBI Taxonomy" id="2872648"/>
    <lineage>
        <taxon>Bacteria</taxon>
        <taxon>Pseudomonadati</taxon>
        <taxon>Pseudomonadota</taxon>
        <taxon>Gammaproteobacteria</taxon>
        <taxon>Enterobacterales</taxon>
        <taxon>Erwiniaceae</taxon>
        <taxon>Mixta</taxon>
    </lineage>
</organism>
<evidence type="ECO:0000256" key="4">
    <source>
        <dbReference type="ARBA" id="ARBA00022519"/>
    </source>
</evidence>
<dbReference type="Proteomes" id="UP001056635">
    <property type="component" value="Chromosome"/>
</dbReference>
<dbReference type="InterPro" id="IPR027417">
    <property type="entry name" value="P-loop_NTPase"/>
</dbReference>
<keyword evidence="5 10" id="KW-0547">Nucleotide-binding</keyword>